<dbReference type="SUPFAM" id="SSF54001">
    <property type="entry name" value="Cysteine proteinases"/>
    <property type="match status" value="1"/>
</dbReference>
<protein>
    <submittedName>
        <fullName evidence="1">Uncharacterized protein</fullName>
    </submittedName>
</protein>
<reference evidence="2" key="1">
    <citation type="submission" date="2023-01" db="EMBL/GenBank/DDBJ databases">
        <title>Key to firefly adult light organ development and bioluminescence: homeobox transcription factors regulate luciferase expression and transportation to peroxisome.</title>
        <authorList>
            <person name="Fu X."/>
        </authorList>
    </citation>
    <scope>NUCLEOTIDE SEQUENCE [LARGE SCALE GENOMIC DNA]</scope>
</reference>
<gene>
    <name evidence="1" type="ORF">RN001_013296</name>
</gene>
<sequence>MDFNTKSRMYNYLSLTLHKLVNGRSWFYGFTRTVLIQACVKHKLFVHKMSHRTSNPVILSFHESLLRLSDIDLLRGPCWLNDSIISFYFEYLEVNRFRKNPLLVFVHPQNLYYRIVVDSYFLH</sequence>
<comment type="caution">
    <text evidence="1">The sequence shown here is derived from an EMBL/GenBank/DDBJ whole genome shotgun (WGS) entry which is preliminary data.</text>
</comment>
<dbReference type="AlphaFoldDB" id="A0AAN7P487"/>
<evidence type="ECO:0000313" key="1">
    <source>
        <dbReference type="EMBL" id="KAK4873936.1"/>
    </source>
</evidence>
<dbReference type="Proteomes" id="UP001353858">
    <property type="component" value="Unassembled WGS sequence"/>
</dbReference>
<dbReference type="Gene3D" id="3.40.395.10">
    <property type="entry name" value="Adenoviral Proteinase, Chain A"/>
    <property type="match status" value="1"/>
</dbReference>
<keyword evidence="2" id="KW-1185">Reference proteome</keyword>
<dbReference type="InterPro" id="IPR038765">
    <property type="entry name" value="Papain-like_cys_pep_sf"/>
</dbReference>
<accession>A0AAN7P487</accession>
<dbReference type="EMBL" id="JARPUR010000006">
    <property type="protein sequence ID" value="KAK4873936.1"/>
    <property type="molecule type" value="Genomic_DNA"/>
</dbReference>
<proteinExistence type="predicted"/>
<name>A0AAN7P487_9COLE</name>
<evidence type="ECO:0000313" key="2">
    <source>
        <dbReference type="Proteomes" id="UP001353858"/>
    </source>
</evidence>
<organism evidence="1 2">
    <name type="scientific">Aquatica leii</name>
    <dbReference type="NCBI Taxonomy" id="1421715"/>
    <lineage>
        <taxon>Eukaryota</taxon>
        <taxon>Metazoa</taxon>
        <taxon>Ecdysozoa</taxon>
        <taxon>Arthropoda</taxon>
        <taxon>Hexapoda</taxon>
        <taxon>Insecta</taxon>
        <taxon>Pterygota</taxon>
        <taxon>Neoptera</taxon>
        <taxon>Endopterygota</taxon>
        <taxon>Coleoptera</taxon>
        <taxon>Polyphaga</taxon>
        <taxon>Elateriformia</taxon>
        <taxon>Elateroidea</taxon>
        <taxon>Lampyridae</taxon>
        <taxon>Luciolinae</taxon>
        <taxon>Aquatica</taxon>
    </lineage>
</organism>